<dbReference type="PANTHER" id="PTHR10291">
    <property type="entry name" value="DEHYDRODOLICHYL DIPHOSPHATE SYNTHASE FAMILY MEMBER"/>
    <property type="match status" value="1"/>
</dbReference>
<dbReference type="EMBL" id="JAAKDE010000008">
    <property type="protein sequence ID" value="MBA2132788.1"/>
    <property type="molecule type" value="Genomic_DNA"/>
</dbReference>
<dbReference type="InterPro" id="IPR036424">
    <property type="entry name" value="UPP_synth-like_sf"/>
</dbReference>
<name>A0A8J6I0L3_9FIRM</name>
<comment type="caution">
    <text evidence="3">The sequence shown here is derived from an EMBL/GenBank/DDBJ whole genome shotgun (WGS) entry which is preliminary data.</text>
</comment>
<evidence type="ECO:0000313" key="4">
    <source>
        <dbReference type="Proteomes" id="UP000657177"/>
    </source>
</evidence>
<feature type="binding site" evidence="2">
    <location>
        <position position="53"/>
    </location>
    <ligand>
        <name>substrate</name>
    </ligand>
</feature>
<keyword evidence="2" id="KW-0479">Metal-binding</keyword>
<dbReference type="InterPro" id="IPR018520">
    <property type="entry name" value="UPP_synth-like_CS"/>
</dbReference>
<dbReference type="PROSITE" id="PS01066">
    <property type="entry name" value="UPP_SYNTHASE"/>
    <property type="match status" value="1"/>
</dbReference>
<dbReference type="SUPFAM" id="SSF64005">
    <property type="entry name" value="Undecaprenyl diphosphate synthase"/>
    <property type="match status" value="1"/>
</dbReference>
<dbReference type="GO" id="GO:0045547">
    <property type="term" value="F:ditrans,polycis-polyprenyl diphosphate synthase [(2E,6E)-farnesyl diphosphate specific] activity"/>
    <property type="evidence" value="ECO:0007669"/>
    <property type="project" value="TreeGrafter"/>
</dbReference>
<gene>
    <name evidence="3" type="ORF">G5B42_04420</name>
</gene>
<keyword evidence="2" id="KW-0460">Magnesium</keyword>
<accession>A0A8J6I0L3</accession>
<feature type="binding site" evidence="2">
    <location>
        <position position="2"/>
    </location>
    <ligand>
        <name>Mg(2+)</name>
        <dbReference type="ChEBI" id="CHEBI:18420"/>
    </ligand>
</feature>
<comment type="function">
    <text evidence="2">Catalyzes the condensation of isopentenyl diphosphate (IPP) with allylic pyrophosphates generating different type of terpenoids.</text>
</comment>
<dbReference type="PANTHER" id="PTHR10291:SF0">
    <property type="entry name" value="DEHYDRODOLICHYL DIPHOSPHATE SYNTHASE 2"/>
    <property type="match status" value="1"/>
</dbReference>
<dbReference type="NCBIfam" id="TIGR00055">
    <property type="entry name" value="uppS"/>
    <property type="match status" value="1"/>
</dbReference>
<dbReference type="InterPro" id="IPR001441">
    <property type="entry name" value="UPP_synth-like"/>
</dbReference>
<dbReference type="GO" id="GO:0000287">
    <property type="term" value="F:magnesium ion binding"/>
    <property type="evidence" value="ECO:0007669"/>
    <property type="project" value="UniProtKB-UniRule"/>
</dbReference>
<feature type="active site" description="Proton acceptor" evidence="2">
    <location>
        <position position="50"/>
    </location>
</feature>
<feature type="binding site" evidence="2">
    <location>
        <position position="170"/>
    </location>
    <ligand>
        <name>substrate</name>
    </ligand>
</feature>
<dbReference type="FunFam" id="3.40.1180.10:FF:000001">
    <property type="entry name" value="(2E,6E)-farnesyl-diphosphate-specific ditrans,polycis-undecaprenyl-diphosphate synthase"/>
    <property type="match status" value="1"/>
</dbReference>
<dbReference type="EC" id="2.5.1.-" evidence="2"/>
<feature type="binding site" evidence="2">
    <location>
        <position position="15"/>
    </location>
    <ligand>
        <name>substrate</name>
    </ligand>
</feature>
<evidence type="ECO:0000313" key="3">
    <source>
        <dbReference type="EMBL" id="MBA2132788.1"/>
    </source>
</evidence>
<keyword evidence="1 2" id="KW-0808">Transferase</keyword>
<evidence type="ECO:0000256" key="1">
    <source>
        <dbReference type="ARBA" id="ARBA00022679"/>
    </source>
</evidence>
<comment type="subunit">
    <text evidence="2">Homodimer.</text>
</comment>
<feature type="binding site" evidence="2">
    <location>
        <begin position="176"/>
        <end position="178"/>
    </location>
    <ligand>
        <name>substrate</name>
    </ligand>
</feature>
<feature type="binding site" evidence="2">
    <location>
        <position position="7"/>
    </location>
    <ligand>
        <name>substrate</name>
    </ligand>
</feature>
<dbReference type="CDD" id="cd00475">
    <property type="entry name" value="Cis_IPPS"/>
    <property type="match status" value="1"/>
</dbReference>
<feature type="active site" evidence="2">
    <location>
        <position position="2"/>
    </location>
</feature>
<dbReference type="Gene3D" id="3.40.1180.10">
    <property type="entry name" value="Decaprenyl diphosphate synthase-like"/>
    <property type="match status" value="1"/>
</dbReference>
<reference evidence="3" key="1">
    <citation type="submission" date="2020-06" db="EMBL/GenBank/DDBJ databases">
        <title>Novel chitinolytic bacterium.</title>
        <authorList>
            <person name="Ungkulpasvich U."/>
            <person name="Kosugi A."/>
            <person name="Uke A."/>
        </authorList>
    </citation>
    <scope>NUCLEOTIDE SEQUENCE</scope>
    <source>
        <strain evidence="3">UUS1-1</strain>
    </source>
</reference>
<dbReference type="Proteomes" id="UP000657177">
    <property type="component" value="Unassembled WGS sequence"/>
</dbReference>
<dbReference type="HAMAP" id="MF_01139">
    <property type="entry name" value="ISPT"/>
    <property type="match status" value="1"/>
</dbReference>
<evidence type="ECO:0000256" key="2">
    <source>
        <dbReference type="HAMAP-Rule" id="MF_01139"/>
    </source>
</evidence>
<feature type="binding site" evidence="2">
    <location>
        <begin position="3"/>
        <end position="6"/>
    </location>
    <ligand>
        <name>substrate</name>
    </ligand>
</feature>
<feature type="binding site" evidence="2">
    <location>
        <position position="51"/>
    </location>
    <ligand>
        <name>substrate</name>
    </ligand>
</feature>
<protein>
    <recommendedName>
        <fullName evidence="2">Isoprenyl transferase</fullName>
        <ecNumber evidence="2">2.5.1.-</ecNumber>
    </recommendedName>
</protein>
<dbReference type="AlphaFoldDB" id="A0A8J6I0L3"/>
<dbReference type="GO" id="GO:0016094">
    <property type="term" value="P:polyprenol biosynthetic process"/>
    <property type="evidence" value="ECO:0007669"/>
    <property type="project" value="TreeGrafter"/>
</dbReference>
<feature type="binding site" evidence="2">
    <location>
        <position position="189"/>
    </location>
    <ligand>
        <name>Mg(2+)</name>
        <dbReference type="ChEBI" id="CHEBI:18420"/>
    </ligand>
</feature>
<proteinExistence type="inferred from homology"/>
<dbReference type="NCBIfam" id="NF011405">
    <property type="entry name" value="PRK14830.1"/>
    <property type="match status" value="1"/>
</dbReference>
<dbReference type="Pfam" id="PF01255">
    <property type="entry name" value="Prenyltransf"/>
    <property type="match status" value="1"/>
</dbReference>
<feature type="binding site" evidence="2">
    <location>
        <begin position="47"/>
        <end position="49"/>
    </location>
    <ligand>
        <name>substrate</name>
    </ligand>
</feature>
<keyword evidence="4" id="KW-1185">Reference proteome</keyword>
<comment type="similarity">
    <text evidence="2">Belongs to the UPP synthase family.</text>
</comment>
<comment type="cofactor">
    <cofactor evidence="2">
        <name>Mg(2+)</name>
        <dbReference type="ChEBI" id="CHEBI:18420"/>
    </cofactor>
    <text evidence="2">Binds 2 magnesium ions per subunit.</text>
</comment>
<sequence length="228" mass="26266">MDGNGRWARKRNLPRTAGHEAGLQVAREITQECVRLGIKYLTLYAFSTENWKRPKQEVSFLMNLFYQSLQQVATELHNEDVRIRFIGNKDQLPAKLTALITEVEARTAQNKKLTLNLAINYGGRSEIIRAVRELVKKAQKEGLAPETITEEQFARFLFTTDQPDPDLLIRTSGEQRISNFMLWQTAYTELYFTSTLWPDFSPAEFRAALAAYKTRSRRFGGIKEGRTK</sequence>
<feature type="binding site" evidence="2">
    <location>
        <position position="19"/>
    </location>
    <ligand>
        <name>substrate</name>
    </ligand>
</feature>
<organism evidence="3 4">
    <name type="scientific">Capillibacterium thermochitinicola</name>
    <dbReference type="NCBI Taxonomy" id="2699427"/>
    <lineage>
        <taxon>Bacteria</taxon>
        <taxon>Bacillati</taxon>
        <taxon>Bacillota</taxon>
        <taxon>Capillibacterium</taxon>
    </lineage>
</organism>